<gene>
    <name evidence="3" type="ORF">V6N12_073504</name>
</gene>
<dbReference type="EMBL" id="JBBPBM010000269">
    <property type="protein sequence ID" value="KAK8498334.1"/>
    <property type="molecule type" value="Genomic_DNA"/>
</dbReference>
<dbReference type="InterPro" id="IPR025659">
    <property type="entry name" value="Tubby-like_C"/>
</dbReference>
<reference evidence="3 4" key="1">
    <citation type="journal article" date="2024" name="G3 (Bethesda)">
        <title>Genome assembly of Hibiscus sabdariffa L. provides insights into metabolisms of medicinal natural products.</title>
        <authorList>
            <person name="Kim T."/>
        </authorList>
    </citation>
    <scope>NUCLEOTIDE SEQUENCE [LARGE SCALE GENOMIC DNA]</scope>
    <source>
        <strain evidence="3">TK-2024</strain>
        <tissue evidence="3">Old leaves</tissue>
    </source>
</reference>
<proteinExistence type="inferred from homology"/>
<dbReference type="PANTHER" id="PTHR16517:SF158">
    <property type="entry name" value="TUBBY-LIKE F-BOX PROTEIN 9"/>
    <property type="match status" value="1"/>
</dbReference>
<dbReference type="Gene3D" id="3.20.90.10">
    <property type="entry name" value="Tubby Protein, Chain A"/>
    <property type="match status" value="1"/>
</dbReference>
<evidence type="ECO:0000313" key="4">
    <source>
        <dbReference type="Proteomes" id="UP001472677"/>
    </source>
</evidence>
<comment type="caution">
    <text evidence="3">The sequence shown here is derived from an EMBL/GenBank/DDBJ whole genome shotgun (WGS) entry which is preliminary data.</text>
</comment>
<keyword evidence="4" id="KW-1185">Reference proteome</keyword>
<dbReference type="PANTHER" id="PTHR16517">
    <property type="entry name" value="TUBBY-RELATED"/>
    <property type="match status" value="1"/>
</dbReference>
<dbReference type="SUPFAM" id="SSF81383">
    <property type="entry name" value="F-box domain"/>
    <property type="match status" value="1"/>
</dbReference>
<dbReference type="InterPro" id="IPR036047">
    <property type="entry name" value="F-box-like_dom_sf"/>
</dbReference>
<evidence type="ECO:0000256" key="1">
    <source>
        <dbReference type="ARBA" id="ARBA00007129"/>
    </source>
</evidence>
<organism evidence="3 4">
    <name type="scientific">Hibiscus sabdariffa</name>
    <name type="common">roselle</name>
    <dbReference type="NCBI Taxonomy" id="183260"/>
    <lineage>
        <taxon>Eukaryota</taxon>
        <taxon>Viridiplantae</taxon>
        <taxon>Streptophyta</taxon>
        <taxon>Embryophyta</taxon>
        <taxon>Tracheophyta</taxon>
        <taxon>Spermatophyta</taxon>
        <taxon>Magnoliopsida</taxon>
        <taxon>eudicotyledons</taxon>
        <taxon>Gunneridae</taxon>
        <taxon>Pentapetalae</taxon>
        <taxon>rosids</taxon>
        <taxon>malvids</taxon>
        <taxon>Malvales</taxon>
        <taxon>Malvaceae</taxon>
        <taxon>Malvoideae</taxon>
        <taxon>Hibiscus</taxon>
    </lineage>
</organism>
<evidence type="ECO:0000313" key="3">
    <source>
        <dbReference type="EMBL" id="KAK8498334.1"/>
    </source>
</evidence>
<dbReference type="SUPFAM" id="SSF54518">
    <property type="entry name" value="Tubby C-terminal domain-like"/>
    <property type="match status" value="1"/>
</dbReference>
<protein>
    <recommendedName>
        <fullName evidence="2">Tubby C-terminal domain-containing protein</fullName>
    </recommendedName>
</protein>
<dbReference type="InterPro" id="IPR000007">
    <property type="entry name" value="Tubby_C"/>
</dbReference>
<evidence type="ECO:0000259" key="2">
    <source>
        <dbReference type="Pfam" id="PF01167"/>
    </source>
</evidence>
<comment type="similarity">
    <text evidence="1">Belongs to the TUB family.</text>
</comment>
<dbReference type="Pfam" id="PF01167">
    <property type="entry name" value="Tub"/>
    <property type="match status" value="1"/>
</dbReference>
<dbReference type="Proteomes" id="UP001472677">
    <property type="component" value="Unassembled WGS sequence"/>
</dbReference>
<name>A0ABR2AWJ1_9ROSI</name>
<accession>A0ABR2AWJ1</accession>
<sequence length="369" mass="41777">MTIQCIARLRSRRVVQDQPEGSDTAKVEADGHGGCCWANLPHEMLREVLLRIEESGTRWPQRRNVVACAGVCKSWRFAIKEIVQVPQISGKLTFPISVKQPGPKDTLQCFIKRNRSTQTYYLYLGLTNALTDDGKFLLAACKWRRPICTDYIISLRSEDISKGSSTYVGKLSVLDGQPLHAVAKMTKSRSSRLADLKQVSPRVPSRNHPTVHISYELNMLGSRCVLYDLQGSKENVVYFGYHPGNFDKTRENFVSEPFSGQKDGGALVLRNKSLRTFNWWLLQKMDRLGQNMTRLSSSLEKLGRTYSPWTTGIRFLHSKHLLSASAVSTPRLLANKQHMVKNHKQGQEYIRRLMQGRIKGRAADASLRG</sequence>
<feature type="domain" description="Tubby C-terminal" evidence="2">
    <location>
        <begin position="98"/>
        <end position="273"/>
    </location>
</feature>